<sequence>MRAVFVELTPFRRHRAAYLDEDTYWLLQRVLMLHPEAGPRMPGTGGLRKLRFVDERRGKGTRGGLRVIYYWWPTGAQFWLFTLYGKDEADDLTLAERRALRRLLKAELMARRKSDGRIMT</sequence>
<evidence type="ECO:0000313" key="1">
    <source>
        <dbReference type="EMBL" id="MBF5057282.1"/>
    </source>
</evidence>
<accession>A0ABS0AT14</accession>
<gene>
    <name evidence="1" type="ORF">Y5W_02576</name>
</gene>
<dbReference type="EMBL" id="ARXX01000041">
    <property type="protein sequence ID" value="MBF5057282.1"/>
    <property type="molecule type" value="Genomic_DNA"/>
</dbReference>
<keyword evidence="2" id="KW-1185">Reference proteome</keyword>
<name>A0ABS0AT14_9GAMM</name>
<dbReference type="Proteomes" id="UP000662703">
    <property type="component" value="Unassembled WGS sequence"/>
</dbReference>
<organism evidence="1 2">
    <name type="scientific">Alloalcanivorax profundimaris</name>
    <dbReference type="NCBI Taxonomy" id="2735259"/>
    <lineage>
        <taxon>Bacteria</taxon>
        <taxon>Pseudomonadati</taxon>
        <taxon>Pseudomonadota</taxon>
        <taxon>Gammaproteobacteria</taxon>
        <taxon>Oceanospirillales</taxon>
        <taxon>Alcanivoracaceae</taxon>
        <taxon>Alloalcanivorax</taxon>
    </lineage>
</organism>
<protein>
    <recommendedName>
        <fullName evidence="3">Toxin</fullName>
    </recommendedName>
</protein>
<dbReference type="PIRSF" id="PIRSF039032">
    <property type="entry name" value="HigB-2"/>
    <property type="match status" value="1"/>
</dbReference>
<dbReference type="InterPro" id="IPR009387">
    <property type="entry name" value="HigB-2"/>
</dbReference>
<proteinExistence type="predicted"/>
<evidence type="ECO:0000313" key="2">
    <source>
        <dbReference type="Proteomes" id="UP000662703"/>
    </source>
</evidence>
<dbReference type="RefSeq" id="WP_161385024.1">
    <property type="nucleotide sequence ID" value="NZ_ARXX01000041.1"/>
</dbReference>
<reference evidence="1 2" key="1">
    <citation type="submission" date="2012-09" db="EMBL/GenBank/DDBJ databases">
        <title>Genome Sequence of alkane-degrading Bacterium Alcanivorax sp. 521-1.</title>
        <authorList>
            <person name="Lai Q."/>
            <person name="Shao Z."/>
        </authorList>
    </citation>
    <scope>NUCLEOTIDE SEQUENCE [LARGE SCALE GENOMIC DNA]</scope>
    <source>
        <strain evidence="1 2">521-1</strain>
    </source>
</reference>
<comment type="caution">
    <text evidence="1">The sequence shown here is derived from an EMBL/GenBank/DDBJ whole genome shotgun (WGS) entry which is preliminary data.</text>
</comment>
<evidence type="ECO:0008006" key="3">
    <source>
        <dbReference type="Google" id="ProtNLM"/>
    </source>
</evidence>